<name>A0ABQ6BHY7_9CAUL</name>
<keyword evidence="4" id="KW-0597">Phosphoprotein</keyword>
<comment type="caution">
    <text evidence="18">The sequence shown here is derived from an EMBL/GenBank/DDBJ whole genome shotgun (WGS) entry which is preliminary data.</text>
</comment>
<keyword evidence="7" id="KW-0288">FMN</keyword>
<keyword evidence="14" id="KW-0843">Virulence</keyword>
<dbReference type="SUPFAM" id="SSF55785">
    <property type="entry name" value="PYP-like sensor domain (PAS domain)"/>
    <property type="match status" value="1"/>
</dbReference>
<evidence type="ECO:0000256" key="10">
    <source>
        <dbReference type="ARBA" id="ARBA00022741"/>
    </source>
</evidence>
<keyword evidence="13" id="KW-0157">Chromophore</keyword>
<proteinExistence type="predicted"/>
<dbReference type="Pfam" id="PF08447">
    <property type="entry name" value="PAS_3"/>
    <property type="match status" value="1"/>
</dbReference>
<dbReference type="PROSITE" id="PS50113">
    <property type="entry name" value="PAC"/>
    <property type="match status" value="1"/>
</dbReference>
<evidence type="ECO:0000256" key="1">
    <source>
        <dbReference type="ARBA" id="ARBA00000085"/>
    </source>
</evidence>
<dbReference type="SUPFAM" id="SSF55781">
    <property type="entry name" value="GAF domain-like"/>
    <property type="match status" value="1"/>
</dbReference>
<dbReference type="InterPro" id="IPR003018">
    <property type="entry name" value="GAF"/>
</dbReference>
<dbReference type="Proteomes" id="UP001156921">
    <property type="component" value="Unassembled WGS sequence"/>
</dbReference>
<evidence type="ECO:0000313" key="19">
    <source>
        <dbReference type="Proteomes" id="UP001156921"/>
    </source>
</evidence>
<dbReference type="PANTHER" id="PTHR41523">
    <property type="entry name" value="TWO-COMPONENT SYSTEM SENSOR PROTEIN"/>
    <property type="match status" value="1"/>
</dbReference>
<evidence type="ECO:0000256" key="14">
    <source>
        <dbReference type="ARBA" id="ARBA00023026"/>
    </source>
</evidence>
<feature type="domain" description="PAC" evidence="17">
    <location>
        <begin position="269"/>
        <end position="321"/>
    </location>
</feature>
<keyword evidence="15" id="KW-0675">Receptor</keyword>
<dbReference type="NCBIfam" id="TIGR00229">
    <property type="entry name" value="sensory_box"/>
    <property type="match status" value="1"/>
</dbReference>
<evidence type="ECO:0000256" key="8">
    <source>
        <dbReference type="ARBA" id="ARBA00022679"/>
    </source>
</evidence>
<gene>
    <name evidence="18" type="ORF">GCM10007859_10490</name>
</gene>
<evidence type="ECO:0000256" key="4">
    <source>
        <dbReference type="ARBA" id="ARBA00022553"/>
    </source>
</evidence>
<dbReference type="Gene3D" id="3.30.450.20">
    <property type="entry name" value="PAS domain"/>
    <property type="match status" value="1"/>
</dbReference>
<dbReference type="InterPro" id="IPR013655">
    <property type="entry name" value="PAS_fold_3"/>
</dbReference>
<dbReference type="EC" id="2.7.13.3" evidence="2"/>
<evidence type="ECO:0000256" key="11">
    <source>
        <dbReference type="ARBA" id="ARBA00022777"/>
    </source>
</evidence>
<dbReference type="RefSeq" id="WP_284221890.1">
    <property type="nucleotide sequence ID" value="NZ_BSOY01000016.1"/>
</dbReference>
<keyword evidence="11" id="KW-0418">Kinase</keyword>
<evidence type="ECO:0000256" key="15">
    <source>
        <dbReference type="ARBA" id="ARBA00023170"/>
    </source>
</evidence>
<organism evidence="18 19">
    <name type="scientific">Brevundimonas denitrificans</name>
    <dbReference type="NCBI Taxonomy" id="1443434"/>
    <lineage>
        <taxon>Bacteria</taxon>
        <taxon>Pseudomonadati</taxon>
        <taxon>Pseudomonadota</taxon>
        <taxon>Alphaproteobacteria</taxon>
        <taxon>Caulobacterales</taxon>
        <taxon>Caulobacteraceae</taxon>
        <taxon>Brevundimonas</taxon>
    </lineage>
</organism>
<keyword evidence="10" id="KW-0547">Nucleotide-binding</keyword>
<evidence type="ECO:0000259" key="17">
    <source>
        <dbReference type="PROSITE" id="PS50113"/>
    </source>
</evidence>
<dbReference type="InterPro" id="IPR035965">
    <property type="entry name" value="PAS-like_dom_sf"/>
</dbReference>
<dbReference type="CDD" id="cd00130">
    <property type="entry name" value="PAS"/>
    <property type="match status" value="1"/>
</dbReference>
<keyword evidence="8" id="KW-0808">Transferase</keyword>
<dbReference type="InterPro" id="IPR000700">
    <property type="entry name" value="PAS-assoc_C"/>
</dbReference>
<evidence type="ECO:0000259" key="16">
    <source>
        <dbReference type="PROSITE" id="PS50112"/>
    </source>
</evidence>
<evidence type="ECO:0000256" key="7">
    <source>
        <dbReference type="ARBA" id="ARBA00022643"/>
    </source>
</evidence>
<evidence type="ECO:0000256" key="13">
    <source>
        <dbReference type="ARBA" id="ARBA00022991"/>
    </source>
</evidence>
<keyword evidence="12" id="KW-0067">ATP-binding</keyword>
<dbReference type="InterPro" id="IPR029016">
    <property type="entry name" value="GAF-like_dom_sf"/>
</dbReference>
<accession>A0ABQ6BHY7</accession>
<dbReference type="Pfam" id="PF07536">
    <property type="entry name" value="HWE_HK"/>
    <property type="match status" value="1"/>
</dbReference>
<comment type="catalytic activity">
    <reaction evidence="1">
        <text>ATP + protein L-histidine = ADP + protein N-phospho-L-histidine.</text>
        <dbReference type="EC" id="2.7.13.3"/>
    </reaction>
</comment>
<evidence type="ECO:0000256" key="2">
    <source>
        <dbReference type="ARBA" id="ARBA00012438"/>
    </source>
</evidence>
<dbReference type="InterPro" id="IPR001610">
    <property type="entry name" value="PAC"/>
</dbReference>
<dbReference type="Gene3D" id="3.30.450.40">
    <property type="match status" value="1"/>
</dbReference>
<evidence type="ECO:0000256" key="3">
    <source>
        <dbReference type="ARBA" id="ARBA00022543"/>
    </source>
</evidence>
<dbReference type="Gene3D" id="3.30.565.10">
    <property type="entry name" value="Histidine kinase-like ATPase, C-terminal domain"/>
    <property type="match status" value="1"/>
</dbReference>
<evidence type="ECO:0000256" key="12">
    <source>
        <dbReference type="ARBA" id="ARBA00022840"/>
    </source>
</evidence>
<feature type="domain" description="PAS" evidence="16">
    <location>
        <begin position="196"/>
        <end position="266"/>
    </location>
</feature>
<keyword evidence="6" id="KW-0285">Flavoprotein</keyword>
<evidence type="ECO:0000256" key="9">
    <source>
        <dbReference type="ARBA" id="ARBA00022737"/>
    </source>
</evidence>
<dbReference type="PROSITE" id="PS50112">
    <property type="entry name" value="PAS"/>
    <property type="match status" value="1"/>
</dbReference>
<protein>
    <recommendedName>
        <fullName evidence="2">histidine kinase</fullName>
        <ecNumber evidence="2">2.7.13.3</ecNumber>
    </recommendedName>
</protein>
<dbReference type="SMART" id="SM00086">
    <property type="entry name" value="PAC"/>
    <property type="match status" value="1"/>
</dbReference>
<dbReference type="InterPro" id="IPR036890">
    <property type="entry name" value="HATPase_C_sf"/>
</dbReference>
<dbReference type="PANTHER" id="PTHR41523:SF8">
    <property type="entry name" value="ETHYLENE RESPONSE SENSOR PROTEIN"/>
    <property type="match status" value="1"/>
</dbReference>
<keyword evidence="3" id="KW-0600">Photoreceptor protein</keyword>
<keyword evidence="5" id="KW-0716">Sensory transduction</keyword>
<dbReference type="EMBL" id="BSOY01000016">
    <property type="protein sequence ID" value="GLS01039.1"/>
    <property type="molecule type" value="Genomic_DNA"/>
</dbReference>
<keyword evidence="9" id="KW-0677">Repeat</keyword>
<dbReference type="InterPro" id="IPR000014">
    <property type="entry name" value="PAS"/>
</dbReference>
<dbReference type="SMART" id="SM00065">
    <property type="entry name" value="GAF"/>
    <property type="match status" value="1"/>
</dbReference>
<dbReference type="SMART" id="SM00091">
    <property type="entry name" value="PAS"/>
    <property type="match status" value="1"/>
</dbReference>
<evidence type="ECO:0000313" key="18">
    <source>
        <dbReference type="EMBL" id="GLS01039.1"/>
    </source>
</evidence>
<evidence type="ECO:0000256" key="5">
    <source>
        <dbReference type="ARBA" id="ARBA00022606"/>
    </source>
</evidence>
<keyword evidence="19" id="KW-1185">Reference proteome</keyword>
<reference evidence="19" key="1">
    <citation type="journal article" date="2019" name="Int. J. Syst. Evol. Microbiol.">
        <title>The Global Catalogue of Microorganisms (GCM) 10K type strain sequencing project: providing services to taxonomists for standard genome sequencing and annotation.</title>
        <authorList>
            <consortium name="The Broad Institute Genomics Platform"/>
            <consortium name="The Broad Institute Genome Sequencing Center for Infectious Disease"/>
            <person name="Wu L."/>
            <person name="Ma J."/>
        </authorList>
    </citation>
    <scope>NUCLEOTIDE SEQUENCE [LARGE SCALE GENOMIC DNA]</scope>
    <source>
        <strain evidence="19">NBRC 110107</strain>
    </source>
</reference>
<evidence type="ECO:0000256" key="6">
    <source>
        <dbReference type="ARBA" id="ARBA00022630"/>
    </source>
</evidence>
<sequence>MTNSIASDPDAIEAERLRVLRSFDILDTDPEQAFDDVMLLAARICDAPIGMVSLAVGDRQWFKAREGVDVPEIGPASSFSRYAMRQPGVTLVRDARLDPLFADHPLVTGQSGFRFYAGAPLIDDQGLALGALCVIDTRPRPQGLDETQLMTMDVLARQVMALLERRRALRERRRSDEAATAAVEAARLVTEKLAESDARFQAIADSMPQMVWSSRPDGHHDYYNARWYAFTGAAEGSALGDAWGEMIHPEDQERARTAWRASLSTGEPYEVEYRLLHHTGSYAWTLSRAMPIRDGSGAVTRWFGTGTDIAEMKRLEQAKALLSQELSHRIKNIFAVISALLALSARQYPEAKAFAKAARTRISALARAHEFVRPHTESSRPSLDGTTLHAFLRDLFLPYDDEAGRPRVVVSGDDADFDDQAATPVALLFHELATNAAKYGALSVPDGRVALTTLRQGERYVMTWRERGGPLLKGTPQGAGFGSSLLALSVEGQLGGALEQVWAPGGLEVVADIPATALAPRRAAGQFA</sequence>
<dbReference type="InterPro" id="IPR011102">
    <property type="entry name" value="Sig_transdc_His_kinase_HWE"/>
</dbReference>
<dbReference type="Pfam" id="PF01590">
    <property type="entry name" value="GAF"/>
    <property type="match status" value="1"/>
</dbReference>
<dbReference type="SMART" id="SM00911">
    <property type="entry name" value="HWE_HK"/>
    <property type="match status" value="1"/>
</dbReference>